<dbReference type="Pfam" id="PF22516">
    <property type="entry name" value="PreP_C"/>
    <property type="match status" value="1"/>
</dbReference>
<dbReference type="SMART" id="SM01264">
    <property type="entry name" value="M16C_associated"/>
    <property type="match status" value="1"/>
</dbReference>
<evidence type="ECO:0000256" key="7">
    <source>
        <dbReference type="ARBA" id="ARBA00022670"/>
    </source>
</evidence>
<dbReference type="Proteomes" id="UP000053201">
    <property type="component" value="Unassembled WGS sequence"/>
</dbReference>
<dbReference type="InterPro" id="IPR013578">
    <property type="entry name" value="Peptidase_M16C_assoc"/>
</dbReference>
<evidence type="ECO:0000256" key="12">
    <source>
        <dbReference type="ARBA" id="ARBA00023049"/>
    </source>
</evidence>
<evidence type="ECO:0000256" key="13">
    <source>
        <dbReference type="ARBA" id="ARBA00023128"/>
    </source>
</evidence>
<reference evidence="17 18" key="1">
    <citation type="submission" date="2009-08" db="EMBL/GenBank/DDBJ databases">
        <title>The Genome Sequence of Spizellomyces punctatus strain DAOM BR117.</title>
        <authorList>
            <consortium name="The Broad Institute Genome Sequencing Platform"/>
            <person name="Russ C."/>
            <person name="Cuomo C."/>
            <person name="Shea T."/>
            <person name="Young S.K."/>
            <person name="Zeng Q."/>
            <person name="Koehrsen M."/>
            <person name="Haas B."/>
            <person name="Borodovsky M."/>
            <person name="Guigo R."/>
            <person name="Alvarado L."/>
            <person name="Berlin A."/>
            <person name="Bochicchio J."/>
            <person name="Borenstein D."/>
            <person name="Chapman S."/>
            <person name="Chen Z."/>
            <person name="Engels R."/>
            <person name="Freedman E."/>
            <person name="Gellesch M."/>
            <person name="Goldberg J."/>
            <person name="Griggs A."/>
            <person name="Gujja S."/>
            <person name="Heiman D."/>
            <person name="Hepburn T."/>
            <person name="Howarth C."/>
            <person name="Jen D."/>
            <person name="Larson L."/>
            <person name="Lewis B."/>
            <person name="Mehta T."/>
            <person name="Park D."/>
            <person name="Pearson M."/>
            <person name="Roberts A."/>
            <person name="Saif S."/>
            <person name="Shenoy N."/>
            <person name="Sisk P."/>
            <person name="Stolte C."/>
            <person name="Sykes S."/>
            <person name="Thomson T."/>
            <person name="Walk T."/>
            <person name="White J."/>
            <person name="Yandava C."/>
            <person name="Burger G."/>
            <person name="Gray M.W."/>
            <person name="Holland P.W.H."/>
            <person name="King N."/>
            <person name="Lang F.B.F."/>
            <person name="Roger A.J."/>
            <person name="Ruiz-Trillo I."/>
            <person name="Lander E."/>
            <person name="Nusbaum C."/>
        </authorList>
    </citation>
    <scope>NUCLEOTIDE SEQUENCE [LARGE SCALE GENOMIC DNA]</scope>
    <source>
        <strain evidence="17 18">DAOM BR117</strain>
    </source>
</reference>
<accession>A0A0L0HKP3</accession>
<dbReference type="GO" id="GO:0008270">
    <property type="term" value="F:zinc ion binding"/>
    <property type="evidence" value="ECO:0007669"/>
    <property type="project" value="EnsemblFungi"/>
</dbReference>
<evidence type="ECO:0000256" key="10">
    <source>
        <dbReference type="ARBA" id="ARBA00022833"/>
    </source>
</evidence>
<evidence type="ECO:0000256" key="15">
    <source>
        <dbReference type="ARBA" id="ARBA00045897"/>
    </source>
</evidence>
<dbReference type="FunFam" id="3.30.830.10:FF:000009">
    <property type="entry name" value="Presequence protease, mitochondrial"/>
    <property type="match status" value="1"/>
</dbReference>
<gene>
    <name evidence="17" type="ORF">SPPG_03272</name>
</gene>
<evidence type="ECO:0000256" key="11">
    <source>
        <dbReference type="ARBA" id="ARBA00022946"/>
    </source>
</evidence>
<keyword evidence="10" id="KW-0862">Zinc</keyword>
<organism evidence="17 18">
    <name type="scientific">Spizellomyces punctatus (strain DAOM BR117)</name>
    <dbReference type="NCBI Taxonomy" id="645134"/>
    <lineage>
        <taxon>Eukaryota</taxon>
        <taxon>Fungi</taxon>
        <taxon>Fungi incertae sedis</taxon>
        <taxon>Chytridiomycota</taxon>
        <taxon>Chytridiomycota incertae sedis</taxon>
        <taxon>Chytridiomycetes</taxon>
        <taxon>Spizellomycetales</taxon>
        <taxon>Spizellomycetaceae</taxon>
        <taxon>Spizellomyces</taxon>
    </lineage>
</organism>
<dbReference type="PANTHER" id="PTHR43016">
    <property type="entry name" value="PRESEQUENCE PROTEASE"/>
    <property type="match status" value="1"/>
</dbReference>
<dbReference type="FunFam" id="3.30.830.10:FF:000013">
    <property type="entry name" value="Mitochondrial presequence protease"/>
    <property type="match status" value="1"/>
</dbReference>
<evidence type="ECO:0000313" key="17">
    <source>
        <dbReference type="EMBL" id="KND01470.1"/>
    </source>
</evidence>
<feature type="domain" description="Peptidase M16C associated" evidence="16">
    <location>
        <begin position="499"/>
        <end position="748"/>
    </location>
</feature>
<evidence type="ECO:0000256" key="5">
    <source>
        <dbReference type="ARBA" id="ARBA00011853"/>
    </source>
</evidence>
<evidence type="ECO:0000256" key="9">
    <source>
        <dbReference type="ARBA" id="ARBA00022801"/>
    </source>
</evidence>
<dbReference type="GO" id="GO:0004222">
    <property type="term" value="F:metalloendopeptidase activity"/>
    <property type="evidence" value="ECO:0007669"/>
    <property type="project" value="EnsemblFungi"/>
</dbReference>
<evidence type="ECO:0000256" key="8">
    <source>
        <dbReference type="ARBA" id="ARBA00022723"/>
    </source>
</evidence>
<dbReference type="InterPro" id="IPR011249">
    <property type="entry name" value="Metalloenz_LuxS/M16"/>
</dbReference>
<evidence type="ECO:0000259" key="16">
    <source>
        <dbReference type="SMART" id="SM01264"/>
    </source>
</evidence>
<comment type="subcellular location">
    <subcellularLocation>
        <location evidence="3">Mitochondrion intermembrane space</location>
    </subcellularLocation>
    <subcellularLocation>
        <location evidence="2">Mitochondrion matrix</location>
    </subcellularLocation>
</comment>
<dbReference type="GO" id="GO:0005759">
    <property type="term" value="C:mitochondrial matrix"/>
    <property type="evidence" value="ECO:0007669"/>
    <property type="project" value="UniProtKB-SubCell"/>
</dbReference>
<comment type="function">
    <text evidence="15">Degrades mitochondrial transit peptides after their cleavage in the intermembrane space or in the matrix, and presequence peptides; clearance of these peptides is required to keep the presequence processing machinery running. Preferentially cleaves the N-terminal side of paired basic amino acid residues. Also degrades other unstructured peptides. May function as an ATP-dependent peptidase as opposed to a metalloendopeptidase.</text>
</comment>
<comment type="similarity">
    <text evidence="4">Belongs to the peptidase M16 family. PreP subfamily.</text>
</comment>
<keyword evidence="11" id="KW-0809">Transit peptide</keyword>
<sequence>MPLPRQLLLRSVAGGRPLHLNRWPTRAGMATLTEVSEKYQPGHVVHGFKVQNVRKVPEFDLTAIQLKHEKTGAGYLHVFKDDSNNVFNVGFHTPVNDSTGVPHILEHTTLCGSKRFPVRDPFFKMLNRSMATFMNALTGNDYTMYPFSTENPVDFRNLMDVYMDSTFAPLLRELDFKQEGWRLEHEDPKDPSTPIIFKGVVYNEMKGVLSDVGSLFAIRAQQHFYPGTTYSHVSGGDPMAITDLTHSQLVEFHKTHYHPSNARFFTYGTFPLEEHLKAIDDRIARFAPIPPPQDPEMKSFAEPKRIRVTCPPDPMGEPDKQTKMAVAFLSNKDTDVFESFAMRVLTSLLMDGAASPMFKALIEPNIGSDYSVTTGYNQHTKMTNVSFGLQGIRSEDVDMVEGKIMDVLRDAARTGFDPERVESIIHQTELGLKHRNANFGMMVGQQVMSHWVHGGDPLEFLEVAKHIQQLRASLAKPKFFESMIEKYFLNNQHRMVFIMEPDERFSEELAETERKKLDKMVNNLSPTEKQKILEDGVKLTRSQEATEDVSSLPTLTIADIAQEGKQYPVVDAPVGSSAFPVQWRTTATNGVSYVSIVKAIEKLPQELKEYLPLFSSSLPSIGTQRKSLPVLDEAVRMFTGGISAAVSIRTDPASLSEARASLTLSSSCLDKNISPMYELMSEIASEAAWEDLERLRTVVLTAASDASQGVVQSGHRYAMLAAGAEVTKAMNQSEVLGGLTQVGFLGRLARNGVDSIQQISEKLQEIANFIAKEQTSSKGAVITVDSARDAHQQGISRLVDTLGWQGTRANRSGTSEEYVPTYGRTFVPLPVAVNFSAKSYLGVPYTHPDSAALQVLASLMTHRFLHREIREKGGAYGGGASYSNLDGTLSFWSYRDPAGGLERTLQAYDRAVEWALDINRHLGQQELDEAKLSIFQNVDAPISAAGEGMLRFRTGITFEMQQARRERLFAVTLSDVKDAAAKYLAQRPSAVAVLGGEEEGNRLIQNSQKEWKVVNFAA</sequence>
<dbReference type="OMA" id="NYLYYIR"/>
<evidence type="ECO:0000256" key="6">
    <source>
        <dbReference type="ARBA" id="ARBA00020167"/>
    </source>
</evidence>
<dbReference type="eggNOG" id="KOG2019">
    <property type="taxonomic scope" value="Eukaryota"/>
</dbReference>
<evidence type="ECO:0000313" key="18">
    <source>
        <dbReference type="Proteomes" id="UP000053201"/>
    </source>
</evidence>
<evidence type="ECO:0000256" key="14">
    <source>
        <dbReference type="ARBA" id="ARBA00034552"/>
    </source>
</evidence>
<evidence type="ECO:0000256" key="2">
    <source>
        <dbReference type="ARBA" id="ARBA00004305"/>
    </source>
</evidence>
<keyword evidence="12" id="KW-0482">Metalloprotease</keyword>
<dbReference type="STRING" id="645134.A0A0L0HKP3"/>
<keyword evidence="7" id="KW-0645">Protease</keyword>
<dbReference type="PANTHER" id="PTHR43016:SF13">
    <property type="entry name" value="PRESEQUENCE PROTEASE, MITOCHONDRIAL"/>
    <property type="match status" value="1"/>
</dbReference>
<dbReference type="VEuPathDB" id="FungiDB:SPPG_03272"/>
<dbReference type="Pfam" id="PF00675">
    <property type="entry name" value="Peptidase_M16"/>
    <property type="match status" value="1"/>
</dbReference>
<dbReference type="FunCoup" id="A0A0L0HKP3">
    <property type="interactions" value="316"/>
</dbReference>
<dbReference type="GO" id="GO:0005758">
    <property type="term" value="C:mitochondrial intermembrane space"/>
    <property type="evidence" value="ECO:0007669"/>
    <property type="project" value="UniProtKB-SubCell"/>
</dbReference>
<dbReference type="InterPro" id="IPR011765">
    <property type="entry name" value="Pept_M16_N"/>
</dbReference>
<dbReference type="FunFam" id="3.30.830.10:FF:000011">
    <property type="entry name" value="Presequence protease, mitochondrial"/>
    <property type="match status" value="1"/>
</dbReference>
<comment type="subunit">
    <text evidence="5">Monomer and homodimer; homodimerization is induced by binding of the substrate.</text>
</comment>
<name>A0A0L0HKP3_SPIPD</name>
<dbReference type="GeneID" id="27686803"/>
<keyword evidence="13" id="KW-0496">Mitochondrion</keyword>
<dbReference type="GO" id="GO:0051603">
    <property type="term" value="P:proteolysis involved in protein catabolic process"/>
    <property type="evidence" value="ECO:0007669"/>
    <property type="project" value="EnsemblFungi"/>
</dbReference>
<dbReference type="Gene3D" id="3.30.830.10">
    <property type="entry name" value="Metalloenzyme, LuxS/M16 peptidase-like"/>
    <property type="match status" value="4"/>
</dbReference>
<comment type="cofactor">
    <cofactor evidence="1">
        <name>Zn(2+)</name>
        <dbReference type="ChEBI" id="CHEBI:29105"/>
    </cofactor>
</comment>
<dbReference type="InParanoid" id="A0A0L0HKP3"/>
<dbReference type="Pfam" id="PF08367">
    <property type="entry name" value="M16C_assoc"/>
    <property type="match status" value="1"/>
</dbReference>
<dbReference type="AlphaFoldDB" id="A0A0L0HKP3"/>
<protein>
    <recommendedName>
        <fullName evidence="6">Presequence protease, mitochondrial</fullName>
    </recommendedName>
    <alternativeName>
        <fullName evidence="14">Pitrilysin metalloproteinase</fullName>
    </alternativeName>
</protein>
<dbReference type="SUPFAM" id="SSF63411">
    <property type="entry name" value="LuxS/MPP-like metallohydrolase"/>
    <property type="match status" value="4"/>
</dbReference>
<dbReference type="Pfam" id="PF05193">
    <property type="entry name" value="Peptidase_M16_C"/>
    <property type="match status" value="1"/>
</dbReference>
<dbReference type="GO" id="GO:0034982">
    <property type="term" value="P:mitochondrial protein processing"/>
    <property type="evidence" value="ECO:0007669"/>
    <property type="project" value="EnsemblFungi"/>
</dbReference>
<dbReference type="InterPro" id="IPR007863">
    <property type="entry name" value="Peptidase_M16_C"/>
</dbReference>
<keyword evidence="8" id="KW-0479">Metal-binding</keyword>
<keyword evidence="9" id="KW-0378">Hydrolase</keyword>
<proteinExistence type="inferred from homology"/>
<evidence type="ECO:0000256" key="1">
    <source>
        <dbReference type="ARBA" id="ARBA00001947"/>
    </source>
</evidence>
<dbReference type="OrthoDB" id="10250783at2759"/>
<dbReference type="InterPro" id="IPR055130">
    <property type="entry name" value="PreP_C"/>
</dbReference>
<dbReference type="GO" id="GO:0004176">
    <property type="term" value="F:ATP-dependent peptidase activity"/>
    <property type="evidence" value="ECO:0007669"/>
    <property type="project" value="EnsemblFungi"/>
</dbReference>
<dbReference type="RefSeq" id="XP_016609509.1">
    <property type="nucleotide sequence ID" value="XM_016751547.1"/>
</dbReference>
<keyword evidence="18" id="KW-1185">Reference proteome</keyword>
<evidence type="ECO:0000256" key="4">
    <source>
        <dbReference type="ARBA" id="ARBA00007575"/>
    </source>
</evidence>
<dbReference type="EMBL" id="KQ257454">
    <property type="protein sequence ID" value="KND01470.1"/>
    <property type="molecule type" value="Genomic_DNA"/>
</dbReference>
<evidence type="ECO:0000256" key="3">
    <source>
        <dbReference type="ARBA" id="ARBA00004569"/>
    </source>
</evidence>